<name>A0ABR2M2F0_9ASPA</name>
<evidence type="ECO:0000313" key="3">
    <source>
        <dbReference type="Proteomes" id="UP001412067"/>
    </source>
</evidence>
<proteinExistence type="predicted"/>
<comment type="caution">
    <text evidence="2">The sequence shown here is derived from an EMBL/GenBank/DDBJ whole genome shotgun (WGS) entry which is preliminary data.</text>
</comment>
<feature type="compositionally biased region" description="Basic and acidic residues" evidence="1">
    <location>
        <begin position="161"/>
        <end position="185"/>
    </location>
</feature>
<organism evidence="2 3">
    <name type="scientific">Platanthera guangdongensis</name>
    <dbReference type="NCBI Taxonomy" id="2320717"/>
    <lineage>
        <taxon>Eukaryota</taxon>
        <taxon>Viridiplantae</taxon>
        <taxon>Streptophyta</taxon>
        <taxon>Embryophyta</taxon>
        <taxon>Tracheophyta</taxon>
        <taxon>Spermatophyta</taxon>
        <taxon>Magnoliopsida</taxon>
        <taxon>Liliopsida</taxon>
        <taxon>Asparagales</taxon>
        <taxon>Orchidaceae</taxon>
        <taxon>Orchidoideae</taxon>
        <taxon>Orchideae</taxon>
        <taxon>Orchidinae</taxon>
        <taxon>Platanthera</taxon>
    </lineage>
</organism>
<accession>A0ABR2M2F0</accession>
<feature type="compositionally biased region" description="Basic and acidic residues" evidence="1">
    <location>
        <begin position="53"/>
        <end position="101"/>
    </location>
</feature>
<dbReference type="Proteomes" id="UP001412067">
    <property type="component" value="Unassembled WGS sequence"/>
</dbReference>
<feature type="region of interest" description="Disordered" evidence="1">
    <location>
        <begin position="17"/>
        <end position="232"/>
    </location>
</feature>
<evidence type="ECO:0000256" key="1">
    <source>
        <dbReference type="SAM" id="MobiDB-lite"/>
    </source>
</evidence>
<reference evidence="2 3" key="1">
    <citation type="journal article" date="2022" name="Nat. Plants">
        <title>Genomes of leafy and leafless Platanthera orchids illuminate the evolution of mycoheterotrophy.</title>
        <authorList>
            <person name="Li M.H."/>
            <person name="Liu K.W."/>
            <person name="Li Z."/>
            <person name="Lu H.C."/>
            <person name="Ye Q.L."/>
            <person name="Zhang D."/>
            <person name="Wang J.Y."/>
            <person name="Li Y.F."/>
            <person name="Zhong Z.M."/>
            <person name="Liu X."/>
            <person name="Yu X."/>
            <person name="Liu D.K."/>
            <person name="Tu X.D."/>
            <person name="Liu B."/>
            <person name="Hao Y."/>
            <person name="Liao X.Y."/>
            <person name="Jiang Y.T."/>
            <person name="Sun W.H."/>
            <person name="Chen J."/>
            <person name="Chen Y.Q."/>
            <person name="Ai Y."/>
            <person name="Zhai J.W."/>
            <person name="Wu S.S."/>
            <person name="Zhou Z."/>
            <person name="Hsiao Y.Y."/>
            <person name="Wu W.L."/>
            <person name="Chen Y.Y."/>
            <person name="Lin Y.F."/>
            <person name="Hsu J.L."/>
            <person name="Li C.Y."/>
            <person name="Wang Z.W."/>
            <person name="Zhao X."/>
            <person name="Zhong W.Y."/>
            <person name="Ma X.K."/>
            <person name="Ma L."/>
            <person name="Huang J."/>
            <person name="Chen G.Z."/>
            <person name="Huang M.Z."/>
            <person name="Huang L."/>
            <person name="Peng D.H."/>
            <person name="Luo Y.B."/>
            <person name="Zou S.Q."/>
            <person name="Chen S.P."/>
            <person name="Lan S."/>
            <person name="Tsai W.C."/>
            <person name="Van de Peer Y."/>
            <person name="Liu Z.J."/>
        </authorList>
    </citation>
    <scope>NUCLEOTIDE SEQUENCE [LARGE SCALE GENOMIC DNA]</scope>
    <source>
        <strain evidence="2">Lor288</strain>
    </source>
</reference>
<keyword evidence="3" id="KW-1185">Reference proteome</keyword>
<dbReference type="Gene3D" id="6.10.140.1430">
    <property type="match status" value="1"/>
</dbReference>
<feature type="compositionally biased region" description="Polar residues" evidence="1">
    <location>
        <begin position="125"/>
        <end position="140"/>
    </location>
</feature>
<feature type="compositionally biased region" description="Polar residues" evidence="1">
    <location>
        <begin position="205"/>
        <end position="232"/>
    </location>
</feature>
<evidence type="ECO:0000313" key="2">
    <source>
        <dbReference type="EMBL" id="KAK8958245.1"/>
    </source>
</evidence>
<gene>
    <name evidence="2" type="ORF">KSP40_PGU007912</name>
</gene>
<protein>
    <submittedName>
        <fullName evidence="2">Uncharacterized protein</fullName>
    </submittedName>
</protein>
<dbReference type="EMBL" id="JBBWWR010000012">
    <property type="protein sequence ID" value="KAK8958245.1"/>
    <property type="molecule type" value="Genomic_DNA"/>
</dbReference>
<sequence>MAGEELRWRCACERRPCPEESLGRGVSKRIMQPQNQEKKNELTGKAQETAAGARERAEQAAQAAKDKSIDTTQAAKDKASELTQAAKDRASEYAQEAKEKTSNTSQATKDKASGLTQAAKDKASDTSPTSNNKMSDTTQAAKKLSAVEGKENTGGGFLQQIEEHKTPMASKDQEQTQEEKNEMMGKLHQMAVKSKERAKHAAQLIKNSSPEATRAGKNTISETTHAATDNDI</sequence>